<reference evidence="2" key="2">
    <citation type="submission" date="2020-09" db="EMBL/GenBank/DDBJ databases">
        <authorList>
            <person name="Sun Q."/>
            <person name="Ohkuma M."/>
        </authorList>
    </citation>
    <scope>NUCLEOTIDE SEQUENCE</scope>
    <source>
        <strain evidence="2">JCM 3302</strain>
    </source>
</reference>
<feature type="transmembrane region" description="Helical" evidence="1">
    <location>
        <begin position="23"/>
        <end position="48"/>
    </location>
</feature>
<keyword evidence="1" id="KW-1133">Transmembrane helix</keyword>
<evidence type="ECO:0000256" key="1">
    <source>
        <dbReference type="SAM" id="Phobius"/>
    </source>
</evidence>
<accession>A0A919DJQ8</accession>
<keyword evidence="1" id="KW-0812">Transmembrane</keyword>
<reference evidence="2" key="1">
    <citation type="journal article" date="2014" name="Int. J. Syst. Evol. Microbiol.">
        <title>Complete genome sequence of Corynebacterium casei LMG S-19264T (=DSM 44701T), isolated from a smear-ripened cheese.</title>
        <authorList>
            <consortium name="US DOE Joint Genome Institute (JGI-PGF)"/>
            <person name="Walter F."/>
            <person name="Albersmeier A."/>
            <person name="Kalinowski J."/>
            <person name="Ruckert C."/>
        </authorList>
    </citation>
    <scope>NUCLEOTIDE SEQUENCE</scope>
    <source>
        <strain evidence="2">JCM 3302</strain>
    </source>
</reference>
<evidence type="ECO:0000313" key="2">
    <source>
        <dbReference type="EMBL" id="GHE54728.1"/>
    </source>
</evidence>
<protein>
    <submittedName>
        <fullName evidence="2">Uncharacterized protein</fullName>
    </submittedName>
</protein>
<proteinExistence type="predicted"/>
<dbReference type="AlphaFoldDB" id="A0A919DJQ8"/>
<keyword evidence="1" id="KW-0472">Membrane</keyword>
<name>A0A919DJQ8_9ACTN</name>
<dbReference type="EMBL" id="BNBC01000001">
    <property type="protein sequence ID" value="GHE54728.1"/>
    <property type="molecule type" value="Genomic_DNA"/>
</dbReference>
<gene>
    <name evidence="2" type="ORF">GCM10014715_04720</name>
</gene>
<keyword evidence="3" id="KW-1185">Reference proteome</keyword>
<comment type="caution">
    <text evidence="2">The sequence shown here is derived from an EMBL/GenBank/DDBJ whole genome shotgun (WGS) entry which is preliminary data.</text>
</comment>
<dbReference type="RefSeq" id="WP_229903288.1">
    <property type="nucleotide sequence ID" value="NZ_BNBC01000001.1"/>
</dbReference>
<dbReference type="Proteomes" id="UP000641386">
    <property type="component" value="Unassembled WGS sequence"/>
</dbReference>
<sequence length="213" mass="23056">MDVLVWPPLALRLPQARLTAMDAGLAAVLGAAVGAVGTGGAGIVAALLARSQSRTQLQAEHVRLIREPRKGTYVAYAEAARQEHDRLVEILTRTTVVARQGRSEAHESFMAVAEQLYQDSDQQAGARKHLEAQVYIEGPSTVIGAVVRLASSQHDFKESAHACLEQLRRGTCPPELVDAMHAKRDVAYDRYLGYLYAASAVMQADGLNDVLRA</sequence>
<evidence type="ECO:0000313" key="3">
    <source>
        <dbReference type="Proteomes" id="UP000641386"/>
    </source>
</evidence>
<organism evidence="2 3">
    <name type="scientific">Streptomyces spiralis</name>
    <dbReference type="NCBI Taxonomy" id="66376"/>
    <lineage>
        <taxon>Bacteria</taxon>
        <taxon>Bacillati</taxon>
        <taxon>Actinomycetota</taxon>
        <taxon>Actinomycetes</taxon>
        <taxon>Kitasatosporales</taxon>
        <taxon>Streptomycetaceae</taxon>
        <taxon>Streptomyces</taxon>
    </lineage>
</organism>